<reference evidence="2" key="1">
    <citation type="submission" date="2014-09" db="EMBL/GenBank/DDBJ databases">
        <authorList>
            <person name="Magalhaes I.L.F."/>
            <person name="Oliveira U."/>
            <person name="Santos F.R."/>
            <person name="Vidigal T.H.D.A."/>
            <person name="Brescovit A.D."/>
            <person name="Santos A.J."/>
        </authorList>
    </citation>
    <scope>NUCLEOTIDE SEQUENCE</scope>
    <source>
        <tissue evidence="2">Shoot tissue taken approximately 20 cm above the soil surface</tissue>
    </source>
</reference>
<keyword evidence="1" id="KW-0812">Transmembrane</keyword>
<dbReference type="AlphaFoldDB" id="A0A0A8Y2Y5"/>
<feature type="transmembrane region" description="Helical" evidence="1">
    <location>
        <begin position="20"/>
        <end position="36"/>
    </location>
</feature>
<keyword evidence="1" id="KW-0472">Membrane</keyword>
<proteinExistence type="predicted"/>
<evidence type="ECO:0000313" key="2">
    <source>
        <dbReference type="EMBL" id="JAD18102.1"/>
    </source>
</evidence>
<reference evidence="2" key="2">
    <citation type="journal article" date="2015" name="Data Brief">
        <title>Shoot transcriptome of the giant reed, Arundo donax.</title>
        <authorList>
            <person name="Barrero R.A."/>
            <person name="Guerrero F.D."/>
            <person name="Moolhuijzen P."/>
            <person name="Goolsby J.A."/>
            <person name="Tidwell J."/>
            <person name="Bellgard S.E."/>
            <person name="Bellgard M.I."/>
        </authorList>
    </citation>
    <scope>NUCLEOTIDE SEQUENCE</scope>
    <source>
        <tissue evidence="2">Shoot tissue taken approximately 20 cm above the soil surface</tissue>
    </source>
</reference>
<evidence type="ECO:0000256" key="1">
    <source>
        <dbReference type="SAM" id="Phobius"/>
    </source>
</evidence>
<protein>
    <submittedName>
        <fullName evidence="2">Uncharacterized protein</fullName>
    </submittedName>
</protein>
<name>A0A0A8Y2Y5_ARUDO</name>
<sequence>MGSVPCLQMVYYKKSGCRVCTEYILVLSMSFLFCYIKRH</sequence>
<accession>A0A0A8Y2Y5</accession>
<dbReference type="EMBL" id="GBRH01279793">
    <property type="protein sequence ID" value="JAD18102.1"/>
    <property type="molecule type" value="Transcribed_RNA"/>
</dbReference>
<keyword evidence="1" id="KW-1133">Transmembrane helix</keyword>
<organism evidence="2">
    <name type="scientific">Arundo donax</name>
    <name type="common">Giant reed</name>
    <name type="synonym">Donax arundinaceus</name>
    <dbReference type="NCBI Taxonomy" id="35708"/>
    <lineage>
        <taxon>Eukaryota</taxon>
        <taxon>Viridiplantae</taxon>
        <taxon>Streptophyta</taxon>
        <taxon>Embryophyta</taxon>
        <taxon>Tracheophyta</taxon>
        <taxon>Spermatophyta</taxon>
        <taxon>Magnoliopsida</taxon>
        <taxon>Liliopsida</taxon>
        <taxon>Poales</taxon>
        <taxon>Poaceae</taxon>
        <taxon>PACMAD clade</taxon>
        <taxon>Arundinoideae</taxon>
        <taxon>Arundineae</taxon>
        <taxon>Arundo</taxon>
    </lineage>
</organism>